<accession>A0A318NNR8</accession>
<dbReference type="AlphaFoldDB" id="A0A318NNR8"/>
<organism evidence="1 2">
    <name type="scientific">Micromonospora arborensis</name>
    <dbReference type="NCBI Taxonomy" id="2116518"/>
    <lineage>
        <taxon>Bacteria</taxon>
        <taxon>Bacillati</taxon>
        <taxon>Actinomycetota</taxon>
        <taxon>Actinomycetes</taxon>
        <taxon>Micromonosporales</taxon>
        <taxon>Micromonosporaceae</taxon>
        <taxon>Micromonospora</taxon>
    </lineage>
</organism>
<keyword evidence="2" id="KW-1185">Reference proteome</keyword>
<reference evidence="1 2" key="1">
    <citation type="submission" date="2018-03" db="EMBL/GenBank/DDBJ databases">
        <title>Bioinformatic expansion and discovery of thiopeptide antibiotics.</title>
        <authorList>
            <person name="Schwalen C.J."/>
            <person name="Hudson G.A."/>
            <person name="Mitchell D.A."/>
        </authorList>
    </citation>
    <scope>NUCLEOTIDE SEQUENCE [LARGE SCALE GENOMIC DNA]</scope>
    <source>
        <strain evidence="1 2">NRRL 8041</strain>
    </source>
</reference>
<sequence>MFRIEFELRPTAEVPPWGGDRPSLHWFGLTSGWYRFMVQDCEFLRYRDEAVRSWNLERPYPDYYVARLWEDLIVLRWALQEPVPEDLIPFVDGSFLPREFPERDDFGDDVDAAFHLQSDYALDVGYLTNAPALRCWRHTVDGLDLVTLSQQIPPGKRGAFEGPERLDATMPAAELLAAVDDFDRRFIAAMGVRVAELERSGPPPGVDLDLQHLRVEHTQRSSWLDQRLVSPRDVDWTKVRAGVAELGSWPPVS</sequence>
<protein>
    <submittedName>
        <fullName evidence="1">Uncharacterized protein</fullName>
    </submittedName>
</protein>
<proteinExistence type="predicted"/>
<evidence type="ECO:0000313" key="2">
    <source>
        <dbReference type="Proteomes" id="UP000248333"/>
    </source>
</evidence>
<dbReference type="Pfam" id="PF19446">
    <property type="entry name" value="DUF5984"/>
    <property type="match status" value="1"/>
</dbReference>
<dbReference type="EMBL" id="PYBV01000005">
    <property type="protein sequence ID" value="PYC74993.1"/>
    <property type="molecule type" value="Genomic_DNA"/>
</dbReference>
<dbReference type="OrthoDB" id="8216186at2"/>
<dbReference type="InterPro" id="IPR046026">
    <property type="entry name" value="DUF5984"/>
</dbReference>
<evidence type="ECO:0000313" key="1">
    <source>
        <dbReference type="EMBL" id="PYC74993.1"/>
    </source>
</evidence>
<comment type="caution">
    <text evidence="1">The sequence shown here is derived from an EMBL/GenBank/DDBJ whole genome shotgun (WGS) entry which is preliminary data.</text>
</comment>
<name>A0A318NNR8_9ACTN</name>
<dbReference type="RefSeq" id="WP_110562209.1">
    <property type="nucleotide sequence ID" value="NZ_PYBV01000005.1"/>
</dbReference>
<gene>
    <name evidence="1" type="ORF">C7C45_03660</name>
</gene>
<dbReference type="Proteomes" id="UP000248333">
    <property type="component" value="Unassembled WGS sequence"/>
</dbReference>